<name>A0A9P6D3R5_PLEER</name>
<dbReference type="Proteomes" id="UP000807025">
    <property type="component" value="Unassembled WGS sequence"/>
</dbReference>
<dbReference type="EMBL" id="MU154619">
    <property type="protein sequence ID" value="KAF9491451.1"/>
    <property type="molecule type" value="Genomic_DNA"/>
</dbReference>
<gene>
    <name evidence="1" type="ORF">BDN71DRAFT_1310309</name>
</gene>
<dbReference type="AlphaFoldDB" id="A0A9P6D3R5"/>
<evidence type="ECO:0000313" key="2">
    <source>
        <dbReference type="Proteomes" id="UP000807025"/>
    </source>
</evidence>
<sequence>MQSNATMEIPQERFQYLLQTNVLPSGAERAACTERLVLCQRRLDAISVDGDEATTAEELQRHLDELRSILSPLRKINQDILYTIFLLYVRMDHESIDAFDIRPAPWDLSLVCQSWRELALSISKLWGYLQIGAPAWRNNDKMLNQMARAKRGPFHLKIAPDTVYRPQELVPYISPEVLDYTEDIVVRGASLDELQARGSSDRDIIVLQQLNELIVLSALCKNDRQRLRAARLSLIASHLIFYQDQESAEHLEILDISRGFRVLDRFTAPNLHYLYISDVPSASLVTSPALMLLNFIHRSNPIILSLSLVSVSLTEADVSSILSMLYELDDLTLYDFGWCPCKLLTHRPQTGSWNPFLTKLTIPLCPDAVDMVDSRSHDDYNKKLKLPVKRLRCVEFKAPFPDGAANLVERMAGAVERGIKITGGPYEEHGVGSTMVNGSDG</sequence>
<accession>A0A9P6D3R5</accession>
<organism evidence="1 2">
    <name type="scientific">Pleurotus eryngii</name>
    <name type="common">Boletus of the steppes</name>
    <dbReference type="NCBI Taxonomy" id="5323"/>
    <lineage>
        <taxon>Eukaryota</taxon>
        <taxon>Fungi</taxon>
        <taxon>Dikarya</taxon>
        <taxon>Basidiomycota</taxon>
        <taxon>Agaricomycotina</taxon>
        <taxon>Agaricomycetes</taxon>
        <taxon>Agaricomycetidae</taxon>
        <taxon>Agaricales</taxon>
        <taxon>Pleurotineae</taxon>
        <taxon>Pleurotaceae</taxon>
        <taxon>Pleurotus</taxon>
    </lineage>
</organism>
<reference evidence="1" key="1">
    <citation type="submission" date="2020-11" db="EMBL/GenBank/DDBJ databases">
        <authorList>
            <consortium name="DOE Joint Genome Institute"/>
            <person name="Ahrendt S."/>
            <person name="Riley R."/>
            <person name="Andreopoulos W."/>
            <person name="Labutti K."/>
            <person name="Pangilinan J."/>
            <person name="Ruiz-Duenas F.J."/>
            <person name="Barrasa J.M."/>
            <person name="Sanchez-Garcia M."/>
            <person name="Camarero S."/>
            <person name="Miyauchi S."/>
            <person name="Serrano A."/>
            <person name="Linde D."/>
            <person name="Babiker R."/>
            <person name="Drula E."/>
            <person name="Ayuso-Fernandez I."/>
            <person name="Pacheco R."/>
            <person name="Padilla G."/>
            <person name="Ferreira P."/>
            <person name="Barriuso J."/>
            <person name="Kellner H."/>
            <person name="Castanera R."/>
            <person name="Alfaro M."/>
            <person name="Ramirez L."/>
            <person name="Pisabarro A.G."/>
            <person name="Kuo A."/>
            <person name="Tritt A."/>
            <person name="Lipzen A."/>
            <person name="He G."/>
            <person name="Yan M."/>
            <person name="Ng V."/>
            <person name="Cullen D."/>
            <person name="Martin F."/>
            <person name="Rosso M.-N."/>
            <person name="Henrissat B."/>
            <person name="Hibbett D."/>
            <person name="Martinez A.T."/>
            <person name="Grigoriev I.V."/>
        </authorList>
    </citation>
    <scope>NUCLEOTIDE SEQUENCE</scope>
    <source>
        <strain evidence="1">ATCC 90797</strain>
    </source>
</reference>
<keyword evidence="2" id="KW-1185">Reference proteome</keyword>
<proteinExistence type="predicted"/>
<protein>
    <recommendedName>
        <fullName evidence="3">F-box domain-containing protein</fullName>
    </recommendedName>
</protein>
<evidence type="ECO:0008006" key="3">
    <source>
        <dbReference type="Google" id="ProtNLM"/>
    </source>
</evidence>
<evidence type="ECO:0000313" key="1">
    <source>
        <dbReference type="EMBL" id="KAF9491451.1"/>
    </source>
</evidence>
<comment type="caution">
    <text evidence="1">The sequence shown here is derived from an EMBL/GenBank/DDBJ whole genome shotgun (WGS) entry which is preliminary data.</text>
</comment>
<dbReference type="OrthoDB" id="3248197at2759"/>